<keyword evidence="3" id="KW-0472">Membrane</keyword>
<feature type="region of interest" description="Disordered" evidence="4">
    <location>
        <begin position="179"/>
        <end position="238"/>
    </location>
</feature>
<dbReference type="PANTHER" id="PTHR11860">
    <property type="entry name" value="POLYMERIC-IMMUNOGLOBULIN RECEPTOR"/>
    <property type="match status" value="1"/>
</dbReference>
<evidence type="ECO:0000256" key="1">
    <source>
        <dbReference type="ARBA" id="ARBA00004370"/>
    </source>
</evidence>
<comment type="subcellular location">
    <subcellularLocation>
        <location evidence="1">Membrane</location>
    </subcellularLocation>
</comment>
<dbReference type="InterPro" id="IPR036179">
    <property type="entry name" value="Ig-like_dom_sf"/>
</dbReference>
<dbReference type="InParanoid" id="A0A2Y9R0S3"/>
<evidence type="ECO:0000313" key="6">
    <source>
        <dbReference type="Proteomes" id="UP000248480"/>
    </source>
</evidence>
<dbReference type="InterPro" id="IPR050671">
    <property type="entry name" value="CD300_family_receptors"/>
</dbReference>
<dbReference type="InterPro" id="IPR013106">
    <property type="entry name" value="Ig_V-set"/>
</dbReference>
<dbReference type="GO" id="GO:0004888">
    <property type="term" value="F:transmembrane signaling receptor activity"/>
    <property type="evidence" value="ECO:0007669"/>
    <property type="project" value="TreeGrafter"/>
</dbReference>
<dbReference type="Gene3D" id="2.60.40.10">
    <property type="entry name" value="Immunoglobulins"/>
    <property type="match status" value="1"/>
</dbReference>
<dbReference type="AlphaFoldDB" id="A0A2Y9R0S3"/>
<feature type="compositionally biased region" description="Polar residues" evidence="4">
    <location>
        <begin position="131"/>
        <end position="147"/>
    </location>
</feature>
<dbReference type="Pfam" id="PF07686">
    <property type="entry name" value="V-set"/>
    <property type="match status" value="1"/>
</dbReference>
<dbReference type="PANTHER" id="PTHR11860:SF87">
    <property type="entry name" value="CMRF35-LIKE MOLECULE 8"/>
    <property type="match status" value="1"/>
</dbReference>
<evidence type="ECO:0000256" key="2">
    <source>
        <dbReference type="ARBA" id="ARBA00022692"/>
    </source>
</evidence>
<organism evidence="6 7">
    <name type="scientific">Trichechus manatus latirostris</name>
    <name type="common">Florida manatee</name>
    <dbReference type="NCBI Taxonomy" id="127582"/>
    <lineage>
        <taxon>Eukaryota</taxon>
        <taxon>Metazoa</taxon>
        <taxon>Chordata</taxon>
        <taxon>Craniata</taxon>
        <taxon>Vertebrata</taxon>
        <taxon>Euteleostomi</taxon>
        <taxon>Mammalia</taxon>
        <taxon>Eutheria</taxon>
        <taxon>Afrotheria</taxon>
        <taxon>Sirenia</taxon>
        <taxon>Trichechidae</taxon>
        <taxon>Trichechus</taxon>
    </lineage>
</organism>
<keyword evidence="6" id="KW-1185">Reference proteome</keyword>
<keyword evidence="2" id="KW-0812">Transmembrane</keyword>
<feature type="region of interest" description="Disordered" evidence="4">
    <location>
        <begin position="125"/>
        <end position="150"/>
    </location>
</feature>
<evidence type="ECO:0000313" key="7">
    <source>
        <dbReference type="RefSeq" id="XP_023585198.1"/>
    </source>
</evidence>
<feature type="domain" description="Immunoglobulin V-set" evidence="5">
    <location>
        <begin position="39"/>
        <end position="101"/>
    </location>
</feature>
<dbReference type="SUPFAM" id="SSF48726">
    <property type="entry name" value="Immunoglobulin"/>
    <property type="match status" value="1"/>
</dbReference>
<evidence type="ECO:0000256" key="4">
    <source>
        <dbReference type="SAM" id="MobiDB-lite"/>
    </source>
</evidence>
<dbReference type="KEGG" id="tmu:111820177"/>
<gene>
    <name evidence="7" type="primary">LOC111820177</name>
</gene>
<accession>A0A2Y9R0S3</accession>
<dbReference type="InterPro" id="IPR013783">
    <property type="entry name" value="Ig-like_fold"/>
</dbReference>
<evidence type="ECO:0000259" key="5">
    <source>
        <dbReference type="Pfam" id="PF07686"/>
    </source>
</evidence>
<protein>
    <submittedName>
        <fullName evidence="7">LOW QUALITY PROTEIN: CMRF35-like molecule 8</fullName>
    </submittedName>
</protein>
<feature type="compositionally biased region" description="Low complexity" evidence="4">
    <location>
        <begin position="188"/>
        <end position="225"/>
    </location>
</feature>
<name>A0A2Y9R0S3_TRIMA</name>
<reference evidence="7" key="1">
    <citation type="submission" date="2025-08" db="UniProtKB">
        <authorList>
            <consortium name="RefSeq"/>
        </authorList>
    </citation>
    <scope>IDENTIFICATION</scope>
</reference>
<dbReference type="GeneID" id="111820177"/>
<dbReference type="GO" id="GO:0005886">
    <property type="term" value="C:plasma membrane"/>
    <property type="evidence" value="ECO:0007669"/>
    <property type="project" value="TreeGrafter"/>
</dbReference>
<dbReference type="Proteomes" id="UP000248480">
    <property type="component" value="Unplaced"/>
</dbReference>
<proteinExistence type="predicted"/>
<evidence type="ECO:0000256" key="3">
    <source>
        <dbReference type="ARBA" id="ARBA00023136"/>
    </source>
</evidence>
<feature type="compositionally biased region" description="Polar residues" evidence="4">
    <location>
        <begin position="226"/>
        <end position="236"/>
    </location>
</feature>
<dbReference type="RefSeq" id="XP_023585198.1">
    <property type="nucleotide sequence ID" value="XM_023729430.1"/>
</dbReference>
<sequence length="265" mass="29301">MGACGQLRTAVEESMEPPCYKRHPTLLEKPRMRQEPHGEENDKYWCRRLIIRPCVKIVENRGSKSKKEGRMSIRDHPALLSFIVTMRNLTVEDEGTYWCGIALKWLKDGAYPFDPAFQAVVSVSPGEPLPHSSTRAARTSSGQNGWGRSQVRDLRRTMRACVFVSVCVSICVCKTEGERERSPKSNLPSTSSTPTSTTTSTTTTEGPPVLSTTLTTAGATHSTSSQENSKQSQSLRQGAPVPMTWRWAFSVWAASPMVDGHPNMA</sequence>